<evidence type="ECO:0000256" key="1">
    <source>
        <dbReference type="SAM" id="MobiDB-lite"/>
    </source>
</evidence>
<evidence type="ECO:0000313" key="3">
    <source>
        <dbReference type="Proteomes" id="UP000274822"/>
    </source>
</evidence>
<organism evidence="2 3">
    <name type="scientific">Jimgerdemannia flammicorona</name>
    <dbReference type="NCBI Taxonomy" id="994334"/>
    <lineage>
        <taxon>Eukaryota</taxon>
        <taxon>Fungi</taxon>
        <taxon>Fungi incertae sedis</taxon>
        <taxon>Mucoromycota</taxon>
        <taxon>Mucoromycotina</taxon>
        <taxon>Endogonomycetes</taxon>
        <taxon>Endogonales</taxon>
        <taxon>Endogonaceae</taxon>
        <taxon>Jimgerdemannia</taxon>
    </lineage>
</organism>
<feature type="region of interest" description="Disordered" evidence="1">
    <location>
        <begin position="74"/>
        <end position="94"/>
    </location>
</feature>
<dbReference type="AlphaFoldDB" id="A0A433QNV7"/>
<proteinExistence type="predicted"/>
<gene>
    <name evidence="2" type="ORF">BC938DRAFT_477784</name>
</gene>
<reference evidence="2 3" key="1">
    <citation type="journal article" date="2018" name="New Phytol.">
        <title>Phylogenomics of Endogonaceae and evolution of mycorrhizas within Mucoromycota.</title>
        <authorList>
            <person name="Chang Y."/>
            <person name="Desiro A."/>
            <person name="Na H."/>
            <person name="Sandor L."/>
            <person name="Lipzen A."/>
            <person name="Clum A."/>
            <person name="Barry K."/>
            <person name="Grigoriev I.V."/>
            <person name="Martin F.M."/>
            <person name="Stajich J.E."/>
            <person name="Smith M.E."/>
            <person name="Bonito G."/>
            <person name="Spatafora J.W."/>
        </authorList>
    </citation>
    <scope>NUCLEOTIDE SEQUENCE [LARGE SCALE GENOMIC DNA]</scope>
    <source>
        <strain evidence="2 3">AD002</strain>
    </source>
</reference>
<comment type="caution">
    <text evidence="2">The sequence shown here is derived from an EMBL/GenBank/DDBJ whole genome shotgun (WGS) entry which is preliminary data.</text>
</comment>
<sequence length="94" mass="10666">MSEFARVGVPEYLRENASLHEALTWNGFVFELRCNWLSEGTVNRVRAWMNNGEDSNISLLYGLVRTTDGWKGRCGEKGEERGVSTGEVGRAYDY</sequence>
<name>A0A433QNV7_9FUNG</name>
<protein>
    <submittedName>
        <fullName evidence="2">Uncharacterized protein</fullName>
    </submittedName>
</protein>
<accession>A0A433QNV7</accession>
<evidence type="ECO:0000313" key="2">
    <source>
        <dbReference type="EMBL" id="RUS31447.1"/>
    </source>
</evidence>
<keyword evidence="3" id="KW-1185">Reference proteome</keyword>
<dbReference type="Proteomes" id="UP000274822">
    <property type="component" value="Unassembled WGS sequence"/>
</dbReference>
<dbReference type="EMBL" id="RBNJ01002936">
    <property type="protein sequence ID" value="RUS31447.1"/>
    <property type="molecule type" value="Genomic_DNA"/>
</dbReference>